<evidence type="ECO:0000313" key="1">
    <source>
        <dbReference type="EMBL" id="PTB45975.1"/>
    </source>
</evidence>
<accession>A0A2T3ZME4</accession>
<organism evidence="1 2">
    <name type="scientific">Trichoderma asperellum (strain ATCC 204424 / CBS 433.97 / NBRC 101777)</name>
    <dbReference type="NCBI Taxonomy" id="1042311"/>
    <lineage>
        <taxon>Eukaryota</taxon>
        <taxon>Fungi</taxon>
        <taxon>Dikarya</taxon>
        <taxon>Ascomycota</taxon>
        <taxon>Pezizomycotina</taxon>
        <taxon>Sordariomycetes</taxon>
        <taxon>Hypocreomycetidae</taxon>
        <taxon>Hypocreales</taxon>
        <taxon>Hypocreaceae</taxon>
        <taxon>Trichoderma</taxon>
    </lineage>
</organism>
<dbReference type="AlphaFoldDB" id="A0A2T3ZME4"/>
<proteinExistence type="predicted"/>
<sequence length="130" mass="14248">MPGWIPRGKENHEKKFAQSLGCMTLLLLLAVTQVLSRQQSSSSLCLLLIITTAGICIPNLCPACLPCEPSLGGGAIAYVREIRALFQCIRSQRQSRDSRALRLPCAYKWACSKFSSLTVGRWSCGCKAQD</sequence>
<dbReference type="EMBL" id="KZ679256">
    <property type="protein sequence ID" value="PTB45975.1"/>
    <property type="molecule type" value="Genomic_DNA"/>
</dbReference>
<reference evidence="1 2" key="1">
    <citation type="submission" date="2016-07" db="EMBL/GenBank/DDBJ databases">
        <title>Multiple horizontal gene transfer events from other fungi enriched the ability of initially mycotrophic Trichoderma (Ascomycota) to feed on dead plant biomass.</title>
        <authorList>
            <consortium name="DOE Joint Genome Institute"/>
            <person name="Aerts A."/>
            <person name="Atanasova L."/>
            <person name="Chenthamara K."/>
            <person name="Zhang J."/>
            <person name="Grujic M."/>
            <person name="Henrissat B."/>
            <person name="Kuo A."/>
            <person name="Salamov A."/>
            <person name="Lipzen A."/>
            <person name="Labutti K."/>
            <person name="Barry K."/>
            <person name="Miao Y."/>
            <person name="Rahimi M.J."/>
            <person name="Shen Q."/>
            <person name="Grigoriev I.V."/>
            <person name="Kubicek C.P."/>
            <person name="Druzhinina I.S."/>
        </authorList>
    </citation>
    <scope>NUCLEOTIDE SEQUENCE [LARGE SCALE GENOMIC DNA]</scope>
    <source>
        <strain evidence="1 2">CBS 433.97</strain>
    </source>
</reference>
<dbReference type="Proteomes" id="UP000240493">
    <property type="component" value="Unassembled WGS sequence"/>
</dbReference>
<protein>
    <submittedName>
        <fullName evidence="1">Uncharacterized protein</fullName>
    </submittedName>
</protein>
<keyword evidence="2" id="KW-1185">Reference proteome</keyword>
<gene>
    <name evidence="1" type="ORF">M441DRAFT_206775</name>
</gene>
<evidence type="ECO:0000313" key="2">
    <source>
        <dbReference type="Proteomes" id="UP000240493"/>
    </source>
</evidence>
<name>A0A2T3ZME4_TRIA4</name>